<dbReference type="PIRSF" id="PIRSF038170">
    <property type="entry name" value="tRNA_m1A_mtfrase"/>
    <property type="match status" value="1"/>
</dbReference>
<proteinExistence type="inferred from homology"/>
<dbReference type="PANTHER" id="PTHR12945:SF0">
    <property type="entry name" value="TRNA (ADENINE(58)-N(1))-METHYLTRANSFERASE NON-CATALYTIC SUBUNIT TRM6"/>
    <property type="match status" value="1"/>
</dbReference>
<dbReference type="Pfam" id="PF04189">
    <property type="entry name" value="Gcd10p"/>
    <property type="match status" value="1"/>
</dbReference>
<sequence length="478" mass="54035">MCSTLYSFTAKVILMMESTCLNSIKDESQVLIKKGENIKIFRVKKGRDIFMDNTKFSLDGAIGHPFGTTFDVVKGTLVKVANGSNKEIESAGKDTEGSQLKDNRDLYDLNSNQKLSKEEIERLKKDGVSGNELVEHLIENSLTFQKKTEYSKEKYIKKKKRKHVLQLTILRPTTRLLCEMYSKSAQKICYLRVDTLAQMLTYGNIHAGITVAVVDTCQGLVVGAVMERLGGFGQVIHLYHESIPNRTAVESYDFPVEMMKTLYSFPLNQVNTLTLKKATHEVNNECISNSDETIKDTSEQMDLEPDASRNVCDALIVDKNDISEKRTDVDSDANKLCEKSVGKNKTEGKRTHDESERKARKEQRAKEWKDARDLLERGQLDCLIIASKLHPTPIVRALMKFVAPSRPIVVYSQFKEALMDCGVSLREEGGMVNYRLSETWLREYQVLPQRTHPKIQMSGTGGYLFTATTLAKISVMTE</sequence>
<dbReference type="InterPro" id="IPR017423">
    <property type="entry name" value="TRM6"/>
</dbReference>
<evidence type="ECO:0000256" key="7">
    <source>
        <dbReference type="SAM" id="MobiDB-lite"/>
    </source>
</evidence>
<reference evidence="8" key="3">
    <citation type="submission" date="2023-05" db="EMBL/GenBank/DDBJ databases">
        <authorList>
            <person name="Smith C.H."/>
        </authorList>
    </citation>
    <scope>NUCLEOTIDE SEQUENCE</scope>
    <source>
        <strain evidence="8">CHS0354</strain>
        <tissue evidence="8">Mantle</tissue>
    </source>
</reference>
<organism evidence="8 9">
    <name type="scientific">Potamilus streckersoni</name>
    <dbReference type="NCBI Taxonomy" id="2493646"/>
    <lineage>
        <taxon>Eukaryota</taxon>
        <taxon>Metazoa</taxon>
        <taxon>Spiralia</taxon>
        <taxon>Lophotrochozoa</taxon>
        <taxon>Mollusca</taxon>
        <taxon>Bivalvia</taxon>
        <taxon>Autobranchia</taxon>
        <taxon>Heteroconchia</taxon>
        <taxon>Palaeoheterodonta</taxon>
        <taxon>Unionida</taxon>
        <taxon>Unionoidea</taxon>
        <taxon>Unionidae</taxon>
        <taxon>Ambleminae</taxon>
        <taxon>Lampsilini</taxon>
        <taxon>Potamilus</taxon>
    </lineage>
</organism>
<name>A0AAE0S149_9BIVA</name>
<keyword evidence="4 6" id="KW-0819">tRNA processing</keyword>
<comment type="caution">
    <text evidence="8">The sequence shown here is derived from an EMBL/GenBank/DDBJ whole genome shotgun (WGS) entry which is preliminary data.</text>
</comment>
<dbReference type="PROSITE" id="PS00018">
    <property type="entry name" value="EF_HAND_1"/>
    <property type="match status" value="1"/>
</dbReference>
<dbReference type="GO" id="GO:0031515">
    <property type="term" value="C:tRNA (m1A) methyltransferase complex"/>
    <property type="evidence" value="ECO:0007669"/>
    <property type="project" value="UniProtKB-UniRule"/>
</dbReference>
<evidence type="ECO:0000313" key="8">
    <source>
        <dbReference type="EMBL" id="KAK3583314.1"/>
    </source>
</evidence>
<evidence type="ECO:0000313" key="9">
    <source>
        <dbReference type="Proteomes" id="UP001195483"/>
    </source>
</evidence>
<accession>A0AAE0S149</accession>
<comment type="subcellular location">
    <subcellularLocation>
        <location evidence="1 6">Nucleus</location>
    </subcellularLocation>
</comment>
<evidence type="ECO:0000256" key="2">
    <source>
        <dbReference type="ARBA" id="ARBA00008320"/>
    </source>
</evidence>
<reference evidence="8" key="2">
    <citation type="journal article" date="2021" name="Genome Biol. Evol.">
        <title>Developing a high-quality reference genome for a parasitic bivalve with doubly uniparental inheritance (Bivalvia: Unionida).</title>
        <authorList>
            <person name="Smith C.H."/>
        </authorList>
    </citation>
    <scope>NUCLEOTIDE SEQUENCE</scope>
    <source>
        <strain evidence="8">CHS0354</strain>
        <tissue evidence="8">Mantle</tissue>
    </source>
</reference>
<dbReference type="EMBL" id="JAEAOA010002269">
    <property type="protein sequence ID" value="KAK3583314.1"/>
    <property type="molecule type" value="Genomic_DNA"/>
</dbReference>
<evidence type="ECO:0000256" key="4">
    <source>
        <dbReference type="ARBA" id="ARBA00022694"/>
    </source>
</evidence>
<evidence type="ECO:0000256" key="6">
    <source>
        <dbReference type="PIRNR" id="PIRNR038170"/>
    </source>
</evidence>
<evidence type="ECO:0000256" key="1">
    <source>
        <dbReference type="ARBA" id="ARBA00004123"/>
    </source>
</evidence>
<dbReference type="Gene3D" id="3.40.50.150">
    <property type="entry name" value="Vaccinia Virus protein VP39"/>
    <property type="match status" value="1"/>
</dbReference>
<evidence type="ECO:0000256" key="3">
    <source>
        <dbReference type="ARBA" id="ARBA00021704"/>
    </source>
</evidence>
<dbReference type="Proteomes" id="UP001195483">
    <property type="component" value="Unassembled WGS sequence"/>
</dbReference>
<dbReference type="InterPro" id="IPR018247">
    <property type="entry name" value="EF_Hand_1_Ca_BS"/>
</dbReference>
<evidence type="ECO:0000256" key="5">
    <source>
        <dbReference type="ARBA" id="ARBA00023242"/>
    </source>
</evidence>
<dbReference type="GO" id="GO:0005634">
    <property type="term" value="C:nucleus"/>
    <property type="evidence" value="ECO:0007669"/>
    <property type="project" value="UniProtKB-SubCell"/>
</dbReference>
<keyword evidence="5 6" id="KW-0539">Nucleus</keyword>
<comment type="subunit">
    <text evidence="6">Heterotetramer.</text>
</comment>
<comment type="function">
    <text evidence="6">Substrate-binding subunit of tRNA (adenine-N1-)-methyltransferase, which catalyzes the formation of N1-methyladenine at position 58 (m1A58) in initiator methionyl-tRNA.</text>
</comment>
<dbReference type="GO" id="GO:0030488">
    <property type="term" value="P:tRNA methylation"/>
    <property type="evidence" value="ECO:0007669"/>
    <property type="project" value="InterPro"/>
</dbReference>
<dbReference type="InterPro" id="IPR029063">
    <property type="entry name" value="SAM-dependent_MTases_sf"/>
</dbReference>
<feature type="region of interest" description="Disordered" evidence="7">
    <location>
        <begin position="339"/>
        <end position="364"/>
    </location>
</feature>
<dbReference type="PANTHER" id="PTHR12945">
    <property type="entry name" value="TRANSLATION INITIATION FACTOR EIF3-RELATED"/>
    <property type="match status" value="1"/>
</dbReference>
<dbReference type="AlphaFoldDB" id="A0AAE0S149"/>
<keyword evidence="9" id="KW-1185">Reference proteome</keyword>
<reference evidence="8" key="1">
    <citation type="journal article" date="2021" name="Genome Biol. Evol.">
        <title>A High-Quality Reference Genome for a Parasitic Bivalve with Doubly Uniparental Inheritance (Bivalvia: Unionida).</title>
        <authorList>
            <person name="Smith C.H."/>
        </authorList>
    </citation>
    <scope>NUCLEOTIDE SEQUENCE</scope>
    <source>
        <strain evidence="8">CHS0354</strain>
    </source>
</reference>
<protein>
    <recommendedName>
        <fullName evidence="3 6">tRNA (adenine(58)-N(1))-methyltransferase non-catalytic subunit TRM6</fullName>
    </recommendedName>
</protein>
<comment type="similarity">
    <text evidence="2 6">Belongs to the TRM6/GCD10 family.</text>
</comment>
<gene>
    <name evidence="8" type="ORF">CHS0354_038925</name>
</gene>